<dbReference type="Gene3D" id="3.30.70.270">
    <property type="match status" value="1"/>
</dbReference>
<dbReference type="InterPro" id="IPR001878">
    <property type="entry name" value="Znf_CCHC"/>
</dbReference>
<dbReference type="GO" id="GO:0015074">
    <property type="term" value="P:DNA integration"/>
    <property type="evidence" value="ECO:0007669"/>
    <property type="project" value="InterPro"/>
</dbReference>
<dbReference type="GO" id="GO:0042575">
    <property type="term" value="C:DNA polymerase complex"/>
    <property type="evidence" value="ECO:0007669"/>
    <property type="project" value="UniProtKB-ARBA"/>
</dbReference>
<dbReference type="InterPro" id="IPR008737">
    <property type="entry name" value="DUF1758"/>
</dbReference>
<dbReference type="Proteomes" id="UP000095281">
    <property type="component" value="Unplaced"/>
</dbReference>
<dbReference type="PROSITE" id="PS50994">
    <property type="entry name" value="INTEGRASE"/>
    <property type="match status" value="1"/>
</dbReference>
<dbReference type="SUPFAM" id="SSF56672">
    <property type="entry name" value="DNA/RNA polymerases"/>
    <property type="match status" value="1"/>
</dbReference>
<feature type="region of interest" description="Disordered" evidence="2">
    <location>
        <begin position="312"/>
        <end position="341"/>
    </location>
</feature>
<dbReference type="Pfam" id="PF05585">
    <property type="entry name" value="DUF1758"/>
    <property type="match status" value="1"/>
</dbReference>
<sequence>MSAPYRDQISQSLIDAAEVLEDPKSFPVPIKGPEQSNTQFLEFIRSNIKTLDSEQKMVDDILNDMSSAHSSWMALRISMTGNERIQDNAAYDAFTNATPYIPQINNLKRYTRALTKQRNSLEAILPQTSQTSSYAHLPRMDLPKFTGKCTDFISFMNQFNASVGDLPTLSESIKLSYLKTCLSGEPLSLINSLPLTDQSYIIALNLLTDKYGNKEEITRNLHQSLKSLPIVRKGDNFCKDLNALVNSFEALCIQFQQQGNSVDGLHIQMEVESKLPPFLLEEIFRAKEVNPGNWTTESLRSKLKAILKRKQDVSAVHPEQSRPKNANINFKPQSSSKPNDQPFFQPQSSLTFFSQNKFPKPNFSPKPPFSANLRMKLPCIFCNKFGHYSSSCHQFPDLTTRSMRLRELKRCFLCLKNGHFSNKCPQPTTCTFCEQSHPRALCPSLPTTKIESHLNPTPPRRSLTNNAQQIHSPPLPSPHQFFQPRATNYTPLNNKQINPSPNPPVPLSNVFSNQDDPNNSSQTNVSSTLNLSGSILLKCVRAHIFNPDNPSLAIQGIVLLDDASTNSYIHFSKAKELHLNLTPTSMNLGVFNNPVSQPTNSFLTKFGLHLVNGRSLIINANTLNHLTQPTRHIPFSPELLSYSSELIFHPETVVPIVLLGSDYYYDVEPTPIMKMPSGYTLVHTLLGPIVAGKPYNFYSQNPNRITNVCLQEPNPPSDFFTLEGIGITDEPISPSEQDAALLERVTSEISIVDGRYEVKLPFKTNPRNLHLPSNFGLCWGRLLSVFNSLKKDNNLLNKYNNIIKEQQNLGIIEIVKTPSIFNSPLHYLAHHPVIQHAKNKVRIVFDGSARSGKSLSLNDCLYPGPSIVPELVGILIRFRVPPVAIICDVEKAFLQVSVHPKHRDVMRFLWVKNTDFPPSRNNMQIFRFFRVTFGLAPSPFLLAATIRFHLSKYSCPLSKEIGNNIYVDNIFIAAQTTKEGEEKCFSLSHIFKEARMKVREFASNSSTAIEFIPNEDKLQGHSQKFLGVNWNTDSDYLSFNLIKPQDNILNKRSVLAFIASHYDPLGLISPIILPLKLFMQTLWQQKLNWDQKLPETTQTEWNNLLKRWDNDDVVRIPRKYFSFNSSNLQHEIHCFSDASSYAMCAAVFLRTYCISTSLTEVSLIFSKTKIKPITKRENQLTIPRLELIAAVLGSKSLIFVNKHLNNLKLNPILNLWTDSSAVLAWLNSTTEVRDVFVQNRLNSIRSLKNLRVRHLPGADNPADLGSRGIGSLQELSSTNIWWKGPTWLSTPSSSIEFPFQQFKEFLSNNYSTNPQPTVIPFCTFNVITTPLIEPIIDISRFSRLPRLINSTVFFLRFIFKIKPTCLIFARTYERNPPSHYITIAEIRFALHFLIRQEQQLFPPPDKDNEARRFWIARGRRIVTRAIHLQCLPCRRFESKPFSLPQFPPLPHTRVRPFRPFTAVGVDYCGPLRCRNFMGTQKCRKSETSKYWIVLWVCLTTRAISLDLVNDQSATSFVLAFRRFLAKYDTPQFIYSDNAPLFVSLHKSLINSRYSYIQWNFRTPYAPWKYGFYERLVSHVKFHLKRTLTSGTFPKTFNVDFIQTVLSEIELIINSRPITFDSANPAEGRPLRPIDFFKPLGHNINLPFSFSDDISPSQNNNTTLDNLQSLWAIISSTAKKFWNKWQLEYLLSLREQHKRINPSSSDIPKINELVIVQNDSLPRSLWPTAIILKIHYNRNNVPDTATIKLSHSGHTTTRSVHSLFPLEINSKEEGKNSDESHSHPPLIPTCYDKTPTHPTPLTDIIQKDESQIEVLAGTKTPIEYPPVNEVESDGNYFNLRSRRIPKM</sequence>
<dbReference type="InterPro" id="IPR043502">
    <property type="entry name" value="DNA/RNA_pol_sf"/>
</dbReference>
<evidence type="ECO:0000259" key="4">
    <source>
        <dbReference type="PROSITE" id="PS50994"/>
    </source>
</evidence>
<evidence type="ECO:0000313" key="6">
    <source>
        <dbReference type="WBParaSite" id="MhA1_Contig2235.frz3.gene1"/>
    </source>
</evidence>
<dbReference type="InterPro" id="IPR012337">
    <property type="entry name" value="RNaseH-like_sf"/>
</dbReference>
<dbReference type="OMA" id="IAIHENE"/>
<dbReference type="InterPro" id="IPR036397">
    <property type="entry name" value="RNaseH_sf"/>
</dbReference>
<proteinExistence type="predicted"/>
<feature type="compositionally biased region" description="Polar residues" evidence="2">
    <location>
        <begin position="462"/>
        <end position="471"/>
    </location>
</feature>
<name>A0A1I8BH90_MELHA</name>
<protein>
    <submittedName>
        <fullName evidence="6">Integrase catalytic domain-containing protein</fullName>
    </submittedName>
</protein>
<dbReference type="Pfam" id="PF03564">
    <property type="entry name" value="DUF1759"/>
    <property type="match status" value="1"/>
</dbReference>
<keyword evidence="1" id="KW-0862">Zinc</keyword>
<feature type="domain" description="CCHC-type" evidence="3">
    <location>
        <begin position="410"/>
        <end position="426"/>
    </location>
</feature>
<feature type="compositionally biased region" description="Polar residues" evidence="2">
    <location>
        <begin position="514"/>
        <end position="525"/>
    </location>
</feature>
<evidence type="ECO:0000256" key="1">
    <source>
        <dbReference type="PROSITE-ProRule" id="PRU00047"/>
    </source>
</evidence>
<dbReference type="Gene3D" id="3.30.420.10">
    <property type="entry name" value="Ribonuclease H-like superfamily/Ribonuclease H"/>
    <property type="match status" value="1"/>
</dbReference>
<dbReference type="GO" id="GO:0008270">
    <property type="term" value="F:zinc ion binding"/>
    <property type="evidence" value="ECO:0007669"/>
    <property type="project" value="UniProtKB-KW"/>
</dbReference>
<dbReference type="InterPro" id="IPR043128">
    <property type="entry name" value="Rev_trsase/Diguanyl_cyclase"/>
</dbReference>
<dbReference type="Pfam" id="PF05380">
    <property type="entry name" value="Peptidase_A17"/>
    <property type="match status" value="1"/>
</dbReference>
<accession>A0A1I8BH90</accession>
<feature type="compositionally biased region" description="Polar residues" evidence="2">
    <location>
        <begin position="485"/>
        <end position="497"/>
    </location>
</feature>
<keyword evidence="1" id="KW-0863">Zinc-finger</keyword>
<dbReference type="PANTHER" id="PTHR47331:SF5">
    <property type="entry name" value="RIBONUCLEASE H"/>
    <property type="match status" value="1"/>
</dbReference>
<dbReference type="SUPFAM" id="SSF53098">
    <property type="entry name" value="Ribonuclease H-like"/>
    <property type="match status" value="1"/>
</dbReference>
<dbReference type="PROSITE" id="PS50158">
    <property type="entry name" value="ZF_CCHC"/>
    <property type="match status" value="1"/>
</dbReference>
<dbReference type="Gene3D" id="4.10.60.10">
    <property type="entry name" value="Zinc finger, CCHC-type"/>
    <property type="match status" value="1"/>
</dbReference>
<evidence type="ECO:0000256" key="2">
    <source>
        <dbReference type="SAM" id="MobiDB-lite"/>
    </source>
</evidence>
<dbReference type="InterPro" id="IPR005312">
    <property type="entry name" value="DUF1759"/>
</dbReference>
<dbReference type="SMART" id="SM00343">
    <property type="entry name" value="ZnF_C2HC"/>
    <property type="match status" value="2"/>
</dbReference>
<organism evidence="5 6">
    <name type="scientific">Meloidogyne hapla</name>
    <name type="common">Root-knot nematode worm</name>
    <dbReference type="NCBI Taxonomy" id="6305"/>
    <lineage>
        <taxon>Eukaryota</taxon>
        <taxon>Metazoa</taxon>
        <taxon>Ecdysozoa</taxon>
        <taxon>Nematoda</taxon>
        <taxon>Chromadorea</taxon>
        <taxon>Rhabditida</taxon>
        <taxon>Tylenchina</taxon>
        <taxon>Tylenchomorpha</taxon>
        <taxon>Tylenchoidea</taxon>
        <taxon>Meloidogynidae</taxon>
        <taxon>Meloidogyninae</taxon>
        <taxon>Meloidogyne</taxon>
    </lineage>
</organism>
<dbReference type="InterPro" id="IPR040676">
    <property type="entry name" value="DUF5641"/>
</dbReference>
<keyword evidence="1" id="KW-0479">Metal-binding</keyword>
<feature type="compositionally biased region" description="Basic and acidic residues" evidence="2">
    <location>
        <begin position="1770"/>
        <end position="1781"/>
    </location>
</feature>
<reference evidence="6" key="1">
    <citation type="submission" date="2016-11" db="UniProtKB">
        <authorList>
            <consortium name="WormBaseParasite"/>
        </authorList>
    </citation>
    <scope>IDENTIFICATION</scope>
</reference>
<feature type="region of interest" description="Disordered" evidence="2">
    <location>
        <begin position="450"/>
        <end position="525"/>
    </location>
</feature>
<evidence type="ECO:0000313" key="5">
    <source>
        <dbReference type="Proteomes" id="UP000095281"/>
    </source>
</evidence>
<keyword evidence="5" id="KW-1185">Reference proteome</keyword>
<dbReference type="Pfam" id="PF18701">
    <property type="entry name" value="DUF5641"/>
    <property type="match status" value="1"/>
</dbReference>
<dbReference type="GO" id="GO:0003676">
    <property type="term" value="F:nucleic acid binding"/>
    <property type="evidence" value="ECO:0007669"/>
    <property type="project" value="InterPro"/>
</dbReference>
<dbReference type="InterPro" id="IPR001584">
    <property type="entry name" value="Integrase_cat-core"/>
</dbReference>
<dbReference type="PANTHER" id="PTHR47331">
    <property type="entry name" value="PHD-TYPE DOMAIN-CONTAINING PROTEIN"/>
    <property type="match status" value="1"/>
</dbReference>
<dbReference type="Gene3D" id="3.10.10.10">
    <property type="entry name" value="HIV Type 1 Reverse Transcriptase, subunit A, domain 1"/>
    <property type="match status" value="1"/>
</dbReference>
<dbReference type="WBParaSite" id="MhA1_Contig2235.frz3.gene1">
    <property type="protein sequence ID" value="MhA1_Contig2235.frz3.gene1"/>
    <property type="gene ID" value="MhA1_Contig2235.frz3.gene1"/>
</dbReference>
<feature type="compositionally biased region" description="Polar residues" evidence="2">
    <location>
        <begin position="323"/>
        <end position="341"/>
    </location>
</feature>
<feature type="region of interest" description="Disordered" evidence="2">
    <location>
        <begin position="1770"/>
        <end position="1800"/>
    </location>
</feature>
<feature type="domain" description="Integrase catalytic" evidence="4">
    <location>
        <begin position="1455"/>
        <end position="1632"/>
    </location>
</feature>
<evidence type="ECO:0000259" key="3">
    <source>
        <dbReference type="PROSITE" id="PS50158"/>
    </source>
</evidence>
<dbReference type="InterPro" id="IPR008042">
    <property type="entry name" value="Retrotrans_Pao"/>
</dbReference>